<protein>
    <recommendedName>
        <fullName evidence="4">Fungal lipase-type domain-containing protein</fullName>
    </recommendedName>
</protein>
<gene>
    <name evidence="5" type="ORF">N7492_004893</name>
</gene>
<dbReference type="Pfam" id="PF01764">
    <property type="entry name" value="Lipase_3"/>
    <property type="match status" value="1"/>
</dbReference>
<feature type="chain" id="PRO_5040928107" description="Fungal lipase-type domain-containing protein" evidence="3">
    <location>
        <begin position="21"/>
        <end position="376"/>
    </location>
</feature>
<evidence type="ECO:0000256" key="1">
    <source>
        <dbReference type="ARBA" id="ARBA00022729"/>
    </source>
</evidence>
<reference evidence="5" key="2">
    <citation type="journal article" date="2023" name="IMA Fungus">
        <title>Comparative genomic study of the Penicillium genus elucidates a diverse pangenome and 15 lateral gene transfer events.</title>
        <authorList>
            <person name="Petersen C."/>
            <person name="Sorensen T."/>
            <person name="Nielsen M.R."/>
            <person name="Sondergaard T.E."/>
            <person name="Sorensen J.L."/>
            <person name="Fitzpatrick D.A."/>
            <person name="Frisvad J.C."/>
            <person name="Nielsen K.L."/>
        </authorList>
    </citation>
    <scope>NUCLEOTIDE SEQUENCE</scope>
    <source>
        <strain evidence="5">IBT 21917</strain>
    </source>
</reference>
<keyword evidence="1 3" id="KW-0732">Signal</keyword>
<evidence type="ECO:0000256" key="2">
    <source>
        <dbReference type="ARBA" id="ARBA00022801"/>
    </source>
</evidence>
<evidence type="ECO:0000256" key="3">
    <source>
        <dbReference type="SAM" id="SignalP"/>
    </source>
</evidence>
<feature type="domain" description="Fungal lipase-type" evidence="4">
    <location>
        <begin position="63"/>
        <end position="229"/>
    </location>
</feature>
<dbReference type="InterPro" id="IPR002921">
    <property type="entry name" value="Fungal_lipase-type"/>
</dbReference>
<dbReference type="GO" id="GO:0016787">
    <property type="term" value="F:hydrolase activity"/>
    <property type="evidence" value="ECO:0007669"/>
    <property type="project" value="UniProtKB-KW"/>
</dbReference>
<dbReference type="PANTHER" id="PTHR46640:SF1">
    <property type="entry name" value="FUNGAL LIPASE-LIKE DOMAIN-CONTAINING PROTEIN-RELATED"/>
    <property type="match status" value="1"/>
</dbReference>
<feature type="signal peptide" evidence="3">
    <location>
        <begin position="1"/>
        <end position="20"/>
    </location>
</feature>
<dbReference type="AlphaFoldDB" id="A0A9W9LRE6"/>
<dbReference type="EMBL" id="JAPQKO010000003">
    <property type="protein sequence ID" value="KAJ5172300.1"/>
    <property type="molecule type" value="Genomic_DNA"/>
</dbReference>
<dbReference type="CDD" id="cd00519">
    <property type="entry name" value="Lipase_3"/>
    <property type="match status" value="1"/>
</dbReference>
<keyword evidence="6" id="KW-1185">Reference proteome</keyword>
<dbReference type="GO" id="GO:0072330">
    <property type="term" value="P:monocarboxylic acid biosynthetic process"/>
    <property type="evidence" value="ECO:0007669"/>
    <property type="project" value="UniProtKB-ARBA"/>
</dbReference>
<keyword evidence="2" id="KW-0378">Hydrolase</keyword>
<name>A0A9W9LRE6_9EURO</name>
<dbReference type="Proteomes" id="UP001146351">
    <property type="component" value="Unassembled WGS sequence"/>
</dbReference>
<evidence type="ECO:0000313" key="5">
    <source>
        <dbReference type="EMBL" id="KAJ5172300.1"/>
    </source>
</evidence>
<dbReference type="InterPro" id="IPR051299">
    <property type="entry name" value="AB_hydrolase_lip/est"/>
</dbReference>
<comment type="caution">
    <text evidence="5">The sequence shown here is derived from an EMBL/GenBank/DDBJ whole genome shotgun (WGS) entry which is preliminary data.</text>
</comment>
<dbReference type="InterPro" id="IPR029058">
    <property type="entry name" value="AB_hydrolase_fold"/>
</dbReference>
<reference evidence="5" key="1">
    <citation type="submission" date="2022-11" db="EMBL/GenBank/DDBJ databases">
        <authorList>
            <person name="Petersen C."/>
        </authorList>
    </citation>
    <scope>NUCLEOTIDE SEQUENCE</scope>
    <source>
        <strain evidence="5">IBT 21917</strain>
    </source>
</reference>
<dbReference type="OrthoDB" id="438440at2759"/>
<accession>A0A9W9LRE6</accession>
<dbReference type="GO" id="GO:0006629">
    <property type="term" value="P:lipid metabolic process"/>
    <property type="evidence" value="ECO:0007669"/>
    <property type="project" value="InterPro"/>
</dbReference>
<dbReference type="GO" id="GO:0017000">
    <property type="term" value="P:antibiotic biosynthetic process"/>
    <property type="evidence" value="ECO:0007669"/>
    <property type="project" value="UniProtKB-ARBA"/>
</dbReference>
<proteinExistence type="predicted"/>
<organism evidence="5 6">
    <name type="scientific">Penicillium capsulatum</name>
    <dbReference type="NCBI Taxonomy" id="69766"/>
    <lineage>
        <taxon>Eukaryota</taxon>
        <taxon>Fungi</taxon>
        <taxon>Dikarya</taxon>
        <taxon>Ascomycota</taxon>
        <taxon>Pezizomycotina</taxon>
        <taxon>Eurotiomycetes</taxon>
        <taxon>Eurotiomycetidae</taxon>
        <taxon>Eurotiales</taxon>
        <taxon>Aspergillaceae</taxon>
        <taxon>Penicillium</taxon>
    </lineage>
</organism>
<sequence>MASLLGLATFVACLARLVLAQNETWPVSSQLFNSLEELSRLVDISYCVGTTGVQEPFQSRQIIVAFRGTYSITNTIIDLSAYPQAYVPYPGDDEDGTPGHGSEPHAPRCQNCTVHAGFLTSWLNTRSTVMSQVSAALAQYPDYKVTLVGHSLGGAVAALAGLEMQLKGWNPTVTTFGEPMVGNEPFAEYLDKRFRMGSGSLTDDPDNAPHHRFRRVTHVDDPVPLLPLAEWGYAPHAGEIFISQHSLPPSLGDVRSCVGSHDSRCIAGSDTSAVLKNIYQDVNIPLVALQPSFDSCSSRPRNIDIRLDRQMVLGEGERARKDPVACPNQDVTAPLYPLHWDWSLIPARYRLWELFYAHRDYFWRIGLCVPGGDPTR</sequence>
<evidence type="ECO:0000259" key="4">
    <source>
        <dbReference type="Pfam" id="PF01764"/>
    </source>
</evidence>
<dbReference type="Gene3D" id="3.40.50.1820">
    <property type="entry name" value="alpha/beta hydrolase"/>
    <property type="match status" value="1"/>
</dbReference>
<dbReference type="PANTHER" id="PTHR46640">
    <property type="entry name" value="TRIACYLGLYCEROL LIPASE, PUTATIVE (AFU_ORTHOLOGUE AFUA_6G06510)-RELATED"/>
    <property type="match status" value="1"/>
</dbReference>
<dbReference type="SUPFAM" id="SSF53474">
    <property type="entry name" value="alpha/beta-Hydrolases"/>
    <property type="match status" value="1"/>
</dbReference>
<evidence type="ECO:0000313" key="6">
    <source>
        <dbReference type="Proteomes" id="UP001146351"/>
    </source>
</evidence>